<keyword evidence="1" id="KW-0863">Zinc-finger</keyword>
<dbReference type="Proteomes" id="UP001158576">
    <property type="component" value="Chromosome PAR"/>
</dbReference>
<proteinExistence type="inferred from homology"/>
<dbReference type="SUPFAM" id="SSF48371">
    <property type="entry name" value="ARM repeat"/>
    <property type="match status" value="2"/>
</dbReference>
<dbReference type="PANTHER" id="PTHR21725">
    <property type="entry name" value="E3 UBIQUITIN-PROTEIN LIGASE UBR4"/>
    <property type="match status" value="1"/>
</dbReference>
<organism evidence="5 6">
    <name type="scientific">Oikopleura dioica</name>
    <name type="common">Tunicate</name>
    <dbReference type="NCBI Taxonomy" id="34765"/>
    <lineage>
        <taxon>Eukaryota</taxon>
        <taxon>Metazoa</taxon>
        <taxon>Chordata</taxon>
        <taxon>Tunicata</taxon>
        <taxon>Appendicularia</taxon>
        <taxon>Copelata</taxon>
        <taxon>Oikopleuridae</taxon>
        <taxon>Oikopleura</taxon>
    </lineage>
</organism>
<protein>
    <submittedName>
        <fullName evidence="5">Oidioi.mRNA.OKI2018_I69.PAR.g10943.t1.cds</fullName>
    </submittedName>
</protein>
<gene>
    <name evidence="5" type="ORF">OKIOD_LOCUS2501</name>
</gene>
<feature type="region of interest" description="Disordered" evidence="2">
    <location>
        <begin position="186"/>
        <end position="256"/>
    </location>
</feature>
<comment type="similarity">
    <text evidence="1">Belongs to the UBR4 family.</text>
</comment>
<dbReference type="InterPro" id="IPR025704">
    <property type="entry name" value="E3_Ub_ligase_UBR4_C"/>
</dbReference>
<keyword evidence="6" id="KW-1185">Reference proteome</keyword>
<dbReference type="Pfam" id="PF13764">
    <property type="entry name" value="E3_UbLigase_R4"/>
    <property type="match status" value="1"/>
</dbReference>
<feature type="region of interest" description="UBR4 E3 catalytic module" evidence="1">
    <location>
        <begin position="1889"/>
        <end position="2362"/>
    </location>
</feature>
<dbReference type="InterPro" id="IPR016024">
    <property type="entry name" value="ARM-type_fold"/>
</dbReference>
<name>A0ABN7RYM1_OIKDI</name>
<feature type="domain" description="E3 ubiquitin ligase UBR4 C-terminal" evidence="3">
    <location>
        <begin position="1552"/>
        <end position="2333"/>
    </location>
</feature>
<evidence type="ECO:0000313" key="5">
    <source>
        <dbReference type="EMBL" id="CAG5085612.1"/>
    </source>
</evidence>
<dbReference type="PANTHER" id="PTHR21725:SF1">
    <property type="entry name" value="E3 UBIQUITIN-PROTEIN LIGASE UBR4"/>
    <property type="match status" value="1"/>
</dbReference>
<dbReference type="PROSITE" id="PS52043">
    <property type="entry name" value="UBR4_E3"/>
    <property type="match status" value="1"/>
</dbReference>
<dbReference type="EMBL" id="OU015568">
    <property type="protein sequence ID" value="CAG5085612.1"/>
    <property type="molecule type" value="Genomic_DNA"/>
</dbReference>
<evidence type="ECO:0000256" key="1">
    <source>
        <dbReference type="PROSITE-ProRule" id="PRU01388"/>
    </source>
</evidence>
<keyword evidence="1" id="KW-0479">Metal-binding</keyword>
<dbReference type="InterPro" id="IPR056530">
    <property type="entry name" value="UBR4-like_dom"/>
</dbReference>
<reference evidence="5 6" key="1">
    <citation type="submission" date="2021-04" db="EMBL/GenBank/DDBJ databases">
        <authorList>
            <person name="Bliznina A."/>
        </authorList>
    </citation>
    <scope>NUCLEOTIDE SEQUENCE [LARGE SCALE GENOMIC DNA]</scope>
</reference>
<accession>A0ABN7RYM1</accession>
<dbReference type="InterPro" id="IPR045189">
    <property type="entry name" value="UBR4-like"/>
</dbReference>
<feature type="domain" description="E3 ubiquitin-protein ligase UBR4-like" evidence="4">
    <location>
        <begin position="993"/>
        <end position="1101"/>
    </location>
</feature>
<feature type="region of interest" description="Disordered" evidence="2">
    <location>
        <begin position="298"/>
        <end position="339"/>
    </location>
</feature>
<feature type="compositionally biased region" description="Acidic residues" evidence="2">
    <location>
        <begin position="186"/>
        <end position="244"/>
    </location>
</feature>
<sequence>MIQQFKEILPAVDFDMYCDIQLAKALPSFKKFDWMILQTLIDQIYVVAENRPANFRGYFTNTQSLNAFKLIAKTLHDLIESSGSCYKPDVYPQCTNFRDITRKIVFILSMVSLLDPSQLENATKFFDYSSESPEIVLGMKDAILEALKFELPDSGGALTSKNSAEIICVEDTNEDGDDDTVVAEEGIMDIDNDDEDDDDDDDEDDDEDEDEDDYETGTIDGEDHEDDDDEDDDNDVDMEEEDFSSEILEGGGEGFQNDGIVVEIPGDIRGIDLDRLLQDNDSSIADLALALSIQADERRPDPPISRLPIPTVPDTIESDKEQDENIPSTPAEVKTSPSEDPIFSKERQRQFAIKLISQIVADDKNDVRIQYQLILAALSKLDVNEPDELDVIESVISSLVLKIKETKSLLHIIILSEFLRFNNDFTSIISQQISNHGIIDIFTSYIGDNVSVTPKNSQSTTKKSSEQEKADQKPFIIPKEYSANNKLGTVSAMLRLLEALKERDALLQVPPLLLDLVIKVIVREESSKWFINVCKRFGLCFTQSAEKFKARLDRERLIKSFEKLQVYANNDSLDLSYSQLSELYEELKSIVEIAQKRPGSWQKFVENRPHIIELILNLPTNIECCNKDVIKLLEVIVSPVQIGTQKSRKQSESICEKRKRSKSQGSAKNTGENFVDKFLDSKRPSSLISHPLFVRKNLFSESESVRWAMHSLMKTLFADCSDAKKPVLVKFLWTMFNSSIRFGQRAIQYTDLLGFFTIKSNIPAETLKGYGDLVARTLNSQLTQLSTHSNSLLYSRLAEQLSFGGFYLESQLCLSCNTQNEEFTSSTITGLKGDTKYTTTAQIYKLKAGQEIQRVSMKLTDVKRTRHVKSMTLYYTTRTSIPIIELKNSPQLWLKAKTIQLSQGQSEVTFNLPVSIKANFLIIEFSSFYDESYSIPETLPCPRCSNNVHTDPGICGNCGENVFQCHKCRMINYDERDPYICTQCGFCRYAKFSLSMSSRNCTIADPVETEDERKRAEVELKKQLVKADATWEKLIVQRRELEDSCYEIENGGKEDCKKEAKPKAQPLVTKYNECKTSHNDITSMIRAANACRETLADYERRSNLNAGLPCLNAVKSTPKLTGENDSISMSNCYGCAVNGAENNLTLVRALCQITSVREALIADGAVEKLLSSPPNLGSSNLRKLIRRAICRLVRGSKEASKELGERLKEKIISLAKQNQSIARLDVLLREDLELLKQSLKYRDSGWEYRIKAAMAIFLEASELCDNVSSGTTIVNGILLPCLAILKKQTSSQENNKESRTPSPYDVNFRKWADGDPDHQYETRTTARIDEEEEPSLKSVPESYWLPRLMFCKWSQEARIQACNVVSNLAKNRKTEIIDLMVTYFKYVNEAGEYAVEYLGLLRTLLVKEQELAPGLSSLLLKGLGELLMSQINALMKQELEYSQMTTISSSTDLRVGKTLDAIVLLLYIIIDKSKDLPFKMIKPILRGYLSLCRVSLYEPKRLTTPKMDDFQASQFVFERLCNIIRPESTEDESFRVQIDKDPLQEEFLPGRMVNNPYPSSAVGETIRDLKNKICRDTELIAMVDDDTSLELLVSNKIVKLDLAVADVYKKIWLQNHETNVPMRVIYRMRGLMGEATEEFVETLPEDDQNEEEIFKRASYLAVDNGLETVLDKLESIRSLNSRSRPLLGAGLKLLGFCVHLRVCRDALAENSSASMLNIMLQLLNICIEAKEAKLVEDILAIMNRVLAEAATHGQETETGHKHELTKLLKAIDSEFVQSRQNIVMSLMEMIPFLSFGDEQLMEQLINHFDSVLSNLSSFDESQDEQHKIYLECFCDILKGLKPDNPGGKHLKDLMYARNLPRQAIDYLRAKTPSDKNYASDEWKDLLERPVLPFILRILAGLATGHPECQKLIGEMVIPELHRLEQVAAGGIGTLAEEALEALRDNSDVFKRVSEARRATRKEKAKVGKSHRMKTLLKLGMAENTDGTIKADDRKSEKMKLEQAEDGPLCVICKEGCQFEPKKIMSIYCFCKRATVEPFEANSRKTVGFETVSSFNLIHNECHKKAVVAKRSRDEWETSFLHNNSTRCNALLPLWGPEVNESDFSTQMAKFNESVRDATGVSPDVTWLIHNIKLMLHRFSTNGKFYLDAGGGGPESNMKFLPHLIHYILYTTNTLKTQSSLKTPIQTFLDDFNVNSSWAVSGYFYKATSALIVFSKEEWIKCRVDFLKKMIICTHMREVSINPKKGVTEAERKELPFEKYKPTILFWFLIDQILDKLFDEQAISDSAGEEYTEKLQMFIRKNTVSLQKSCEKLVKTFNEEFIVVDSLEEFIDVASLYSVIEPSLVNDSISQIPEDTTTENLIN</sequence>
<evidence type="ECO:0000259" key="3">
    <source>
        <dbReference type="Pfam" id="PF13764"/>
    </source>
</evidence>
<feature type="region of interest" description="Disordered" evidence="2">
    <location>
        <begin position="649"/>
        <end position="669"/>
    </location>
</feature>
<keyword evidence="1" id="KW-0862">Zinc</keyword>
<evidence type="ECO:0000313" key="6">
    <source>
        <dbReference type="Proteomes" id="UP001158576"/>
    </source>
</evidence>
<dbReference type="Pfam" id="PF24079">
    <property type="entry name" value="UBR4"/>
    <property type="match status" value="1"/>
</dbReference>
<evidence type="ECO:0000256" key="2">
    <source>
        <dbReference type="SAM" id="MobiDB-lite"/>
    </source>
</evidence>
<evidence type="ECO:0000259" key="4">
    <source>
        <dbReference type="Pfam" id="PF24079"/>
    </source>
</evidence>